<dbReference type="InterPro" id="IPR006685">
    <property type="entry name" value="MscS_channel_2nd"/>
</dbReference>
<feature type="domain" description="Mechanosensitive ion channel MscS" evidence="8">
    <location>
        <begin position="112"/>
        <end position="177"/>
    </location>
</feature>
<dbReference type="PANTHER" id="PTHR30221">
    <property type="entry name" value="SMALL-CONDUCTANCE MECHANOSENSITIVE CHANNEL"/>
    <property type="match status" value="1"/>
</dbReference>
<feature type="transmembrane region" description="Helical" evidence="7">
    <location>
        <begin position="27"/>
        <end position="47"/>
    </location>
</feature>
<evidence type="ECO:0000256" key="6">
    <source>
        <dbReference type="ARBA" id="ARBA00023136"/>
    </source>
</evidence>
<evidence type="ECO:0000259" key="8">
    <source>
        <dbReference type="Pfam" id="PF00924"/>
    </source>
</evidence>
<evidence type="ECO:0008006" key="13">
    <source>
        <dbReference type="Google" id="ProtNLM"/>
    </source>
</evidence>
<proteinExistence type="inferred from homology"/>
<gene>
    <name evidence="11" type="ORF">JCM14722_10670</name>
</gene>
<dbReference type="InterPro" id="IPR011014">
    <property type="entry name" value="MscS_channel_TM-2"/>
</dbReference>
<evidence type="ECO:0000256" key="7">
    <source>
        <dbReference type="SAM" id="Phobius"/>
    </source>
</evidence>
<dbReference type="InterPro" id="IPR045275">
    <property type="entry name" value="MscS_archaea/bacteria_type"/>
</dbReference>
<dbReference type="SUPFAM" id="SSF82861">
    <property type="entry name" value="Mechanosensitive channel protein MscS (YggB), transmembrane region"/>
    <property type="match status" value="1"/>
</dbReference>
<keyword evidence="5 7" id="KW-1133">Transmembrane helix</keyword>
<sequence>MQLIESIFIKLQAYFSIDRFGELLSGLFVKLVIFILVLMVFYTIWWLLSRLIESTLNRRFDKTSASFASISIKICLFGIGFVVALSAAGVETAALLGSLGVVGLTLGFALKDVISNIISGVLLHMDRPFTVDDLVEVDGKYGRVDLITLRTTRIVTNDGKMVAVPNAEVMNKTVVSYTNFPHLRLDISVCVGVSEDLDNARMLLLSQIENDPDYMTTPSPAVVVTQLNDYNVELELQAWISNERKHIKKAYELRERIFKSFISSGIEMPCETIQLAQHTVNVKMSNE</sequence>
<dbReference type="InterPro" id="IPR049142">
    <property type="entry name" value="MS_channel_1st"/>
</dbReference>
<keyword evidence="12" id="KW-1185">Reference proteome</keyword>
<dbReference type="SUPFAM" id="SSF50182">
    <property type="entry name" value="Sm-like ribonucleoproteins"/>
    <property type="match status" value="1"/>
</dbReference>
<dbReference type="Gene3D" id="1.10.287.1260">
    <property type="match status" value="1"/>
</dbReference>
<name>A0ABN6RRE2_9BACT</name>
<dbReference type="Pfam" id="PF21082">
    <property type="entry name" value="MS_channel_3rd"/>
    <property type="match status" value="1"/>
</dbReference>
<evidence type="ECO:0000259" key="10">
    <source>
        <dbReference type="Pfam" id="PF21088"/>
    </source>
</evidence>
<accession>A0ABN6RRE2</accession>
<comment type="subcellular location">
    <subcellularLocation>
        <location evidence="1">Cell membrane</location>
        <topology evidence="1">Multi-pass membrane protein</topology>
    </subcellularLocation>
</comment>
<feature type="transmembrane region" description="Helical" evidence="7">
    <location>
        <begin position="67"/>
        <end position="87"/>
    </location>
</feature>
<keyword evidence="6 7" id="KW-0472">Membrane</keyword>
<evidence type="ECO:0000256" key="2">
    <source>
        <dbReference type="ARBA" id="ARBA00008017"/>
    </source>
</evidence>
<dbReference type="Proteomes" id="UP001061361">
    <property type="component" value="Chromosome"/>
</dbReference>
<evidence type="ECO:0000256" key="3">
    <source>
        <dbReference type="ARBA" id="ARBA00022475"/>
    </source>
</evidence>
<feature type="domain" description="Mechanosensitive ion channel transmembrane helices 2/3" evidence="10">
    <location>
        <begin position="73"/>
        <end position="111"/>
    </location>
</feature>
<reference evidence="11" key="1">
    <citation type="submission" date="2022-08" db="EMBL/GenBank/DDBJ databases">
        <title>Genome Sequence of the sulphate-reducing bacterium, Pseudodesulfovibrio portus JCM14722.</title>
        <authorList>
            <person name="Kondo R."/>
            <person name="Kataoka T."/>
        </authorList>
    </citation>
    <scope>NUCLEOTIDE SEQUENCE</scope>
    <source>
        <strain evidence="11">JCM 14722</strain>
    </source>
</reference>
<dbReference type="InterPro" id="IPR011066">
    <property type="entry name" value="MscS_channel_C_sf"/>
</dbReference>
<dbReference type="SUPFAM" id="SSF82689">
    <property type="entry name" value="Mechanosensitive channel protein MscS (YggB), C-terminal domain"/>
    <property type="match status" value="1"/>
</dbReference>
<evidence type="ECO:0000256" key="5">
    <source>
        <dbReference type="ARBA" id="ARBA00022989"/>
    </source>
</evidence>
<keyword evidence="4 7" id="KW-0812">Transmembrane</keyword>
<dbReference type="EMBL" id="AP026708">
    <property type="protein sequence ID" value="BDQ33525.1"/>
    <property type="molecule type" value="Genomic_DNA"/>
</dbReference>
<dbReference type="PANTHER" id="PTHR30221:SF1">
    <property type="entry name" value="SMALL-CONDUCTANCE MECHANOSENSITIVE CHANNEL"/>
    <property type="match status" value="1"/>
</dbReference>
<protein>
    <recommendedName>
        <fullName evidence="13">Mechanosensitive ion channel protein MscS</fullName>
    </recommendedName>
</protein>
<evidence type="ECO:0000256" key="4">
    <source>
        <dbReference type="ARBA" id="ARBA00022692"/>
    </source>
</evidence>
<evidence type="ECO:0000313" key="11">
    <source>
        <dbReference type="EMBL" id="BDQ33525.1"/>
    </source>
</evidence>
<dbReference type="InterPro" id="IPR023408">
    <property type="entry name" value="MscS_beta-dom_sf"/>
</dbReference>
<dbReference type="Gene3D" id="3.30.70.100">
    <property type="match status" value="1"/>
</dbReference>
<dbReference type="RefSeq" id="WP_264983582.1">
    <property type="nucleotide sequence ID" value="NZ_AP026708.1"/>
</dbReference>
<feature type="transmembrane region" description="Helical" evidence="7">
    <location>
        <begin position="93"/>
        <end position="110"/>
    </location>
</feature>
<feature type="domain" description="Mechanosensitive ion channel MscS C-terminal" evidence="9">
    <location>
        <begin position="186"/>
        <end position="268"/>
    </location>
</feature>
<evidence type="ECO:0000256" key="1">
    <source>
        <dbReference type="ARBA" id="ARBA00004651"/>
    </source>
</evidence>
<comment type="similarity">
    <text evidence="2">Belongs to the MscS (TC 1.A.23) family.</text>
</comment>
<evidence type="ECO:0000259" key="9">
    <source>
        <dbReference type="Pfam" id="PF21082"/>
    </source>
</evidence>
<dbReference type="InterPro" id="IPR049278">
    <property type="entry name" value="MS_channel_C"/>
</dbReference>
<dbReference type="Pfam" id="PF21088">
    <property type="entry name" value="MS_channel_1st"/>
    <property type="match status" value="1"/>
</dbReference>
<dbReference type="Pfam" id="PF00924">
    <property type="entry name" value="MS_channel_2nd"/>
    <property type="match status" value="1"/>
</dbReference>
<evidence type="ECO:0000313" key="12">
    <source>
        <dbReference type="Proteomes" id="UP001061361"/>
    </source>
</evidence>
<keyword evidence="3" id="KW-1003">Cell membrane</keyword>
<dbReference type="InterPro" id="IPR010920">
    <property type="entry name" value="LSM_dom_sf"/>
</dbReference>
<organism evidence="11 12">
    <name type="scientific">Pseudodesulfovibrio portus</name>
    <dbReference type="NCBI Taxonomy" id="231439"/>
    <lineage>
        <taxon>Bacteria</taxon>
        <taxon>Pseudomonadati</taxon>
        <taxon>Thermodesulfobacteriota</taxon>
        <taxon>Desulfovibrionia</taxon>
        <taxon>Desulfovibrionales</taxon>
        <taxon>Desulfovibrionaceae</taxon>
    </lineage>
</organism>
<dbReference type="Gene3D" id="2.30.30.60">
    <property type="match status" value="1"/>
</dbReference>